<feature type="transmembrane region" description="Helical" evidence="1">
    <location>
        <begin position="12"/>
        <end position="28"/>
    </location>
</feature>
<keyword evidence="1" id="KW-0472">Membrane</keyword>
<feature type="transmembrane region" description="Helical" evidence="1">
    <location>
        <begin position="35"/>
        <end position="52"/>
    </location>
</feature>
<gene>
    <name evidence="2" type="ORF">EIH08_00035</name>
</gene>
<dbReference type="AlphaFoldDB" id="A0A3G8WDY4"/>
<evidence type="ECO:0000256" key="1">
    <source>
        <dbReference type="SAM" id="Phobius"/>
    </source>
</evidence>
<dbReference type="Pfam" id="PF19617">
    <property type="entry name" value="DUF6122"/>
    <property type="match status" value="1"/>
</dbReference>
<dbReference type="EMBL" id="CP034171">
    <property type="protein sequence ID" value="AZI19322.1"/>
    <property type="molecule type" value="Genomic_DNA"/>
</dbReference>
<proteinExistence type="predicted"/>
<name>A0A3G8WDY4_9FLAO</name>
<keyword evidence="1" id="KW-0812">Transmembrane</keyword>
<accession>A0A3G8WDY4</accession>
<dbReference type="RefSeq" id="WP_124783637.1">
    <property type="nucleotide sequence ID" value="NZ_CP034171.1"/>
</dbReference>
<evidence type="ECO:0000313" key="2">
    <source>
        <dbReference type="EMBL" id="AZI19322.1"/>
    </source>
</evidence>
<protein>
    <recommendedName>
        <fullName evidence="4">Metal-dependent hydrolase</fullName>
    </recommendedName>
</protein>
<dbReference type="InterPro" id="IPR046125">
    <property type="entry name" value="DUF6122"/>
</dbReference>
<reference evidence="3" key="1">
    <citation type="submission" date="2018-11" db="EMBL/GenBank/DDBJ databases">
        <title>Proposal to divide the Flavobacteriaceae and reorganize its genera based on Amino Acid Identity values calculated from whole genome sequences.</title>
        <authorList>
            <person name="Nicholson A.C."/>
            <person name="Gulvik C.A."/>
            <person name="Whitney A.M."/>
            <person name="Humrighouse B.W."/>
            <person name="Bell M."/>
            <person name="Holmes B."/>
            <person name="Steigerwalt A.B."/>
            <person name="Villarma A."/>
            <person name="Sheth M."/>
            <person name="Batra D."/>
            <person name="Pryor J."/>
            <person name="Bernardet J.-F."/>
            <person name="Hugo C."/>
            <person name="Kampfer P."/>
            <person name="Newman J.D."/>
            <person name="McQuiston J.R."/>
        </authorList>
    </citation>
    <scope>NUCLEOTIDE SEQUENCE [LARGE SCALE GENOMIC DNA]</scope>
    <source>
        <strain evidence="3">H4753</strain>
    </source>
</reference>
<organism evidence="2 3">
    <name type="scientific">Chryseobacterium taklimakanense</name>
    <dbReference type="NCBI Taxonomy" id="536441"/>
    <lineage>
        <taxon>Bacteria</taxon>
        <taxon>Pseudomonadati</taxon>
        <taxon>Bacteroidota</taxon>
        <taxon>Flavobacteriia</taxon>
        <taxon>Flavobacteriales</taxon>
        <taxon>Weeksellaceae</taxon>
        <taxon>Chryseobacterium group</taxon>
        <taxon>Chryseobacterium</taxon>
    </lineage>
</organism>
<keyword evidence="1" id="KW-1133">Transmembrane helix</keyword>
<evidence type="ECO:0000313" key="3">
    <source>
        <dbReference type="Proteomes" id="UP000282297"/>
    </source>
</evidence>
<dbReference type="Proteomes" id="UP000282297">
    <property type="component" value="Chromosome"/>
</dbReference>
<sequence length="112" mass="13410">MMDSITIREIAHYFLHLVFPVFIALIFFRKNWKKAYLMMLATMLVDLDHIFADPLFDPHRNSIGFHPLHTYPMIALYAAGTIFLKGNYRILALGLLFHMFTDFQDYYFWNRL</sequence>
<evidence type="ECO:0008006" key="4">
    <source>
        <dbReference type="Google" id="ProtNLM"/>
    </source>
</evidence>